<dbReference type="Proteomes" id="UP001215598">
    <property type="component" value="Unassembled WGS sequence"/>
</dbReference>
<accession>A0AAD7H3T8</accession>
<name>A0AAD7H3T8_9AGAR</name>
<proteinExistence type="predicted"/>
<evidence type="ECO:0000313" key="2">
    <source>
        <dbReference type="Proteomes" id="UP001215598"/>
    </source>
</evidence>
<evidence type="ECO:0000313" key="1">
    <source>
        <dbReference type="EMBL" id="KAJ7711668.1"/>
    </source>
</evidence>
<dbReference type="AlphaFoldDB" id="A0AAD7H3T8"/>
<comment type="caution">
    <text evidence="1">The sequence shown here is derived from an EMBL/GenBank/DDBJ whole genome shotgun (WGS) entry which is preliminary data.</text>
</comment>
<organism evidence="1 2">
    <name type="scientific">Mycena metata</name>
    <dbReference type="NCBI Taxonomy" id="1033252"/>
    <lineage>
        <taxon>Eukaryota</taxon>
        <taxon>Fungi</taxon>
        <taxon>Dikarya</taxon>
        <taxon>Basidiomycota</taxon>
        <taxon>Agaricomycotina</taxon>
        <taxon>Agaricomycetes</taxon>
        <taxon>Agaricomycetidae</taxon>
        <taxon>Agaricales</taxon>
        <taxon>Marasmiineae</taxon>
        <taxon>Mycenaceae</taxon>
        <taxon>Mycena</taxon>
    </lineage>
</organism>
<reference evidence="1" key="1">
    <citation type="submission" date="2023-03" db="EMBL/GenBank/DDBJ databases">
        <title>Massive genome expansion in bonnet fungi (Mycena s.s.) driven by repeated elements and novel gene families across ecological guilds.</title>
        <authorList>
            <consortium name="Lawrence Berkeley National Laboratory"/>
            <person name="Harder C.B."/>
            <person name="Miyauchi S."/>
            <person name="Viragh M."/>
            <person name="Kuo A."/>
            <person name="Thoen E."/>
            <person name="Andreopoulos B."/>
            <person name="Lu D."/>
            <person name="Skrede I."/>
            <person name="Drula E."/>
            <person name="Henrissat B."/>
            <person name="Morin E."/>
            <person name="Kohler A."/>
            <person name="Barry K."/>
            <person name="LaButti K."/>
            <person name="Morin E."/>
            <person name="Salamov A."/>
            <person name="Lipzen A."/>
            <person name="Mereny Z."/>
            <person name="Hegedus B."/>
            <person name="Baldrian P."/>
            <person name="Stursova M."/>
            <person name="Weitz H."/>
            <person name="Taylor A."/>
            <person name="Grigoriev I.V."/>
            <person name="Nagy L.G."/>
            <person name="Martin F."/>
            <person name="Kauserud H."/>
        </authorList>
    </citation>
    <scope>NUCLEOTIDE SEQUENCE</scope>
    <source>
        <strain evidence="1">CBHHK182m</strain>
    </source>
</reference>
<sequence>MYLSPPSLFPSLYPSVRPPSRLPPPARSSAAISKSLPPPAIAFLTLGYAHALHAPLRAHKARRVPLTARAASTSASLVAHIVSVASLHRPSSGLQRKTPIHAPLTATVRTTSRMRRTCREPPLAVHHQHGAPPATCTAAAGAVFRALISLHDYLRLAWYPRSLLLSPTPPPFPPRCSAPARPNGVTSGLSATSSLIPNENITEVGSSYDGNIRYVTVCFTVSRELADKLPMPEVQRNTMLAYAYMPHEDVQSSCLALVLTDNNTSKRAFTLPTSEKELPRTASEILPFIATFPVYHAPVASWVLEVIELLCEHGNPSFDSIRIADESFVRYHAVPKGALPSNFIALGDATMQLNPMHGQGFAKIMLNAMTLNSLLHSVDASRTLPADFSSQFSRIPLEATAVDVVVEALRLLDQPGSWFTDISRDTVPAEFIRQGLRAKAPQMQAGIAALAPSHLPPSIPRSHLPQALTIPLRAPPPGAPSPLSYPTHALAIGSRGAKDSAPQLVFPVHAVVLAAHCANIPRFPAPPRSRASASATLPILPLSLPSPQAFSILHTFMYTHRIDAALGTLLPFPPAFLETLAPSPSSNAHLAAALASGSTRHQLGATSASSGNLTTLMTHAAHVRELWQDMVALGLYDPTLWDALDLAWEVVLGAMNLAAH</sequence>
<gene>
    <name evidence="1" type="ORF">B0H16DRAFT_1900518</name>
</gene>
<protein>
    <recommendedName>
        <fullName evidence="3">BTB domain-containing protein</fullName>
    </recommendedName>
</protein>
<evidence type="ECO:0008006" key="3">
    <source>
        <dbReference type="Google" id="ProtNLM"/>
    </source>
</evidence>
<keyword evidence="2" id="KW-1185">Reference proteome</keyword>
<dbReference type="EMBL" id="JARKIB010000389">
    <property type="protein sequence ID" value="KAJ7711668.1"/>
    <property type="molecule type" value="Genomic_DNA"/>
</dbReference>